<dbReference type="AlphaFoldDB" id="A0A9P7M713"/>
<keyword evidence="4" id="KW-1185">Reference proteome</keyword>
<dbReference type="Proteomes" id="UP000706124">
    <property type="component" value="Unassembled WGS sequence"/>
</dbReference>
<dbReference type="InterPro" id="IPR054448">
    <property type="entry name" value="HTH_put_ascomycetes"/>
</dbReference>
<evidence type="ECO:0000256" key="1">
    <source>
        <dbReference type="SAM" id="MobiDB-lite"/>
    </source>
</evidence>
<feature type="region of interest" description="Disordered" evidence="1">
    <location>
        <begin position="1"/>
        <end position="32"/>
    </location>
</feature>
<gene>
    <name evidence="3" type="ORF">E4U60_006146</name>
</gene>
<organism evidence="3 4">
    <name type="scientific">Claviceps pazoutovae</name>
    <dbReference type="NCBI Taxonomy" id="1649127"/>
    <lineage>
        <taxon>Eukaryota</taxon>
        <taxon>Fungi</taxon>
        <taxon>Dikarya</taxon>
        <taxon>Ascomycota</taxon>
        <taxon>Pezizomycotina</taxon>
        <taxon>Sordariomycetes</taxon>
        <taxon>Hypocreomycetidae</taxon>
        <taxon>Hypocreales</taxon>
        <taxon>Clavicipitaceae</taxon>
        <taxon>Claviceps</taxon>
    </lineage>
</organism>
<dbReference type="OrthoDB" id="4085451at2759"/>
<evidence type="ECO:0000313" key="3">
    <source>
        <dbReference type="EMBL" id="KAG5931370.1"/>
    </source>
</evidence>
<feature type="domain" description="Helix-turn-helix" evidence="2">
    <location>
        <begin position="137"/>
        <end position="179"/>
    </location>
</feature>
<reference evidence="3 4" key="1">
    <citation type="journal article" date="2020" name="bioRxiv">
        <title>Whole genome comparisons of ergot fungi reveals the divergence and evolution of species within the genus Claviceps are the result of varying mechanisms driving genome evolution and host range expansion.</title>
        <authorList>
            <person name="Wyka S.A."/>
            <person name="Mondo S.J."/>
            <person name="Liu M."/>
            <person name="Dettman J."/>
            <person name="Nalam V."/>
            <person name="Broders K.D."/>
        </authorList>
    </citation>
    <scope>NUCLEOTIDE SEQUENCE [LARGE SCALE GENOMIC DNA]</scope>
    <source>
        <strain evidence="3 4">CCC 1485</strain>
    </source>
</reference>
<name>A0A9P7M713_9HYPO</name>
<protein>
    <recommendedName>
        <fullName evidence="2">Helix-turn-helix domain-containing protein</fullName>
    </recommendedName>
</protein>
<feature type="compositionally biased region" description="Polar residues" evidence="1">
    <location>
        <begin position="13"/>
        <end position="32"/>
    </location>
</feature>
<dbReference type="Pfam" id="PF22943">
    <property type="entry name" value="HTH_68"/>
    <property type="match status" value="1"/>
</dbReference>
<dbReference type="EMBL" id="SRPO01000582">
    <property type="protein sequence ID" value="KAG5931370.1"/>
    <property type="molecule type" value="Genomic_DNA"/>
</dbReference>
<evidence type="ECO:0000259" key="2">
    <source>
        <dbReference type="Pfam" id="PF22943"/>
    </source>
</evidence>
<comment type="caution">
    <text evidence="3">The sequence shown here is derived from an EMBL/GenBank/DDBJ whole genome shotgun (WGS) entry which is preliminary data.</text>
</comment>
<sequence>MGSSISKQRHAAASTTRRYPSQAVSRQNGSSRVNIFAGSHSHERKSPTEISDVEDLEIPAADFSRRLRDVGTVRLHPISSPSSATHTRYETRIPTPYSPSTGQNITISVLQARKALQQLASDNVSGLGSLSGDARRFADMRTTIDAVRMRDRGLSDETIEQILNFQPGVMKRVGSVGIITYIALPRNIEGQSASKISL</sequence>
<evidence type="ECO:0000313" key="4">
    <source>
        <dbReference type="Proteomes" id="UP000706124"/>
    </source>
</evidence>
<accession>A0A9P7M713</accession>
<proteinExistence type="predicted"/>